<evidence type="ECO:0000256" key="8">
    <source>
        <dbReference type="SAM" id="MobiDB-lite"/>
    </source>
</evidence>
<evidence type="ECO:0000256" key="5">
    <source>
        <dbReference type="ARBA" id="ARBA00022833"/>
    </source>
</evidence>
<dbReference type="EMBL" id="CP036290">
    <property type="protein sequence ID" value="QDU85368.1"/>
    <property type="molecule type" value="Genomic_DNA"/>
</dbReference>
<dbReference type="Gene3D" id="2.170.150.20">
    <property type="entry name" value="Peptide methionine sulfoxide reductase"/>
    <property type="match status" value="1"/>
</dbReference>
<dbReference type="AlphaFoldDB" id="A0A518D1K6"/>
<dbReference type="SUPFAM" id="SSF51316">
    <property type="entry name" value="Mss4-like"/>
    <property type="match status" value="1"/>
</dbReference>
<dbReference type="RefSeq" id="WP_419185875.1">
    <property type="nucleotide sequence ID" value="NZ_CP036290.1"/>
</dbReference>
<comment type="cofactor">
    <cofactor evidence="1">
        <name>Zn(2+)</name>
        <dbReference type="ChEBI" id="CHEBI:29105"/>
    </cofactor>
</comment>
<dbReference type="InterPro" id="IPR011057">
    <property type="entry name" value="Mss4-like_sf"/>
</dbReference>
<dbReference type="GO" id="GO:0005737">
    <property type="term" value="C:cytoplasm"/>
    <property type="evidence" value="ECO:0007669"/>
    <property type="project" value="TreeGrafter"/>
</dbReference>
<comment type="catalytic activity">
    <reaction evidence="7">
        <text>L-methionyl-[protein] + [thioredoxin]-disulfide + H2O = L-methionyl-(R)-S-oxide-[protein] + [thioredoxin]-dithiol</text>
        <dbReference type="Rhea" id="RHEA:24164"/>
        <dbReference type="Rhea" id="RHEA-COMP:10698"/>
        <dbReference type="Rhea" id="RHEA-COMP:10700"/>
        <dbReference type="Rhea" id="RHEA-COMP:12313"/>
        <dbReference type="Rhea" id="RHEA-COMP:12314"/>
        <dbReference type="ChEBI" id="CHEBI:15377"/>
        <dbReference type="ChEBI" id="CHEBI:16044"/>
        <dbReference type="ChEBI" id="CHEBI:29950"/>
        <dbReference type="ChEBI" id="CHEBI:45764"/>
        <dbReference type="ChEBI" id="CHEBI:50058"/>
        <dbReference type="EC" id="1.8.4.12"/>
    </reaction>
</comment>
<evidence type="ECO:0000313" key="11">
    <source>
        <dbReference type="Proteomes" id="UP000319342"/>
    </source>
</evidence>
<dbReference type="GO" id="GO:0033743">
    <property type="term" value="F:peptide-methionine (R)-S-oxide reductase activity"/>
    <property type="evidence" value="ECO:0007669"/>
    <property type="project" value="UniProtKB-EC"/>
</dbReference>
<evidence type="ECO:0000256" key="4">
    <source>
        <dbReference type="ARBA" id="ARBA00022723"/>
    </source>
</evidence>
<dbReference type="PANTHER" id="PTHR10173:SF52">
    <property type="entry name" value="METHIONINE-R-SULFOXIDE REDUCTASE B1"/>
    <property type="match status" value="1"/>
</dbReference>
<feature type="domain" description="MsrB" evidence="9">
    <location>
        <begin position="102"/>
        <end position="224"/>
    </location>
</feature>
<dbReference type="InterPro" id="IPR002579">
    <property type="entry name" value="Met_Sox_Rdtase_MsrB_dom"/>
</dbReference>
<accession>A0A518D1K6</accession>
<evidence type="ECO:0000256" key="1">
    <source>
        <dbReference type="ARBA" id="ARBA00001947"/>
    </source>
</evidence>
<comment type="similarity">
    <text evidence="2">Belongs to the MsrB Met sulfoxide reductase family.</text>
</comment>
<name>A0A518D1K6_9BACT</name>
<gene>
    <name evidence="10" type="primary">msrB</name>
    <name evidence="10" type="ORF">Pla163_24960</name>
</gene>
<keyword evidence="4" id="KW-0479">Metal-binding</keyword>
<evidence type="ECO:0000256" key="3">
    <source>
        <dbReference type="ARBA" id="ARBA00012499"/>
    </source>
</evidence>
<dbReference type="InterPro" id="IPR028427">
    <property type="entry name" value="Met_Sox_Rdtase_MsrB"/>
</dbReference>
<dbReference type="GO" id="GO:0030091">
    <property type="term" value="P:protein repair"/>
    <property type="evidence" value="ECO:0007669"/>
    <property type="project" value="InterPro"/>
</dbReference>
<dbReference type="PROSITE" id="PS51790">
    <property type="entry name" value="MSRB"/>
    <property type="match status" value="1"/>
</dbReference>
<evidence type="ECO:0000256" key="7">
    <source>
        <dbReference type="ARBA" id="ARBA00048488"/>
    </source>
</evidence>
<keyword evidence="5" id="KW-0862">Zinc</keyword>
<dbReference type="PROSITE" id="PS51257">
    <property type="entry name" value="PROKAR_LIPOPROTEIN"/>
    <property type="match status" value="1"/>
</dbReference>
<keyword evidence="11" id="KW-1185">Reference proteome</keyword>
<dbReference type="Pfam" id="PF01641">
    <property type="entry name" value="SelR"/>
    <property type="match status" value="1"/>
</dbReference>
<feature type="region of interest" description="Disordered" evidence="8">
    <location>
        <begin position="31"/>
        <end position="77"/>
    </location>
</feature>
<dbReference type="FunFam" id="2.170.150.20:FF:000001">
    <property type="entry name" value="Peptide methionine sulfoxide reductase MsrB"/>
    <property type="match status" value="1"/>
</dbReference>
<dbReference type="PANTHER" id="PTHR10173">
    <property type="entry name" value="METHIONINE SULFOXIDE REDUCTASE"/>
    <property type="match status" value="1"/>
</dbReference>
<feature type="compositionally biased region" description="Low complexity" evidence="8">
    <location>
        <begin position="56"/>
        <end position="69"/>
    </location>
</feature>
<dbReference type="NCBIfam" id="TIGR00357">
    <property type="entry name" value="peptide-methionine (R)-S-oxide reductase MsrB"/>
    <property type="match status" value="1"/>
</dbReference>
<keyword evidence="6 10" id="KW-0560">Oxidoreductase</keyword>
<sequence length="237" mass="25244">MKKIDHRSAARSRFLLPVVALGLVLGCSTGGDKPSAADVSAADPTTTMTKDSNARTDSSGTQPTGTGSSDATADGPRVSVRVFDRSGQLVGPVSSPKVEKTREEWIAQLGLERFKILRAEGTERPFCGTLLDNKLEGVYTCAGCDLPLFTSASKFDSGTGWPSFFQPIAPENITEHTDTKLFVPRTEIECTRCGGHLGHVFTDGPKPTGLRYCLNSEALFFTELADTAELADPAADA</sequence>
<proteinExistence type="inferred from homology"/>
<evidence type="ECO:0000313" key="10">
    <source>
        <dbReference type="EMBL" id="QDU85368.1"/>
    </source>
</evidence>
<evidence type="ECO:0000259" key="9">
    <source>
        <dbReference type="PROSITE" id="PS51790"/>
    </source>
</evidence>
<evidence type="ECO:0000256" key="2">
    <source>
        <dbReference type="ARBA" id="ARBA00007174"/>
    </source>
</evidence>
<dbReference type="EC" id="1.8.4.12" evidence="3"/>
<dbReference type="GO" id="GO:0006979">
    <property type="term" value="P:response to oxidative stress"/>
    <property type="evidence" value="ECO:0007669"/>
    <property type="project" value="InterPro"/>
</dbReference>
<evidence type="ECO:0000256" key="6">
    <source>
        <dbReference type="ARBA" id="ARBA00023002"/>
    </source>
</evidence>
<dbReference type="Proteomes" id="UP000319342">
    <property type="component" value="Chromosome"/>
</dbReference>
<protein>
    <recommendedName>
        <fullName evidence="3">peptide-methionine (R)-S-oxide reductase</fullName>
        <ecNumber evidence="3">1.8.4.12</ecNumber>
    </recommendedName>
</protein>
<reference evidence="10 11" key="1">
    <citation type="submission" date="2019-02" db="EMBL/GenBank/DDBJ databases">
        <title>Deep-cultivation of Planctomycetes and their phenomic and genomic characterization uncovers novel biology.</title>
        <authorList>
            <person name="Wiegand S."/>
            <person name="Jogler M."/>
            <person name="Boedeker C."/>
            <person name="Pinto D."/>
            <person name="Vollmers J."/>
            <person name="Rivas-Marin E."/>
            <person name="Kohn T."/>
            <person name="Peeters S.H."/>
            <person name="Heuer A."/>
            <person name="Rast P."/>
            <person name="Oberbeckmann S."/>
            <person name="Bunk B."/>
            <person name="Jeske O."/>
            <person name="Meyerdierks A."/>
            <person name="Storesund J.E."/>
            <person name="Kallscheuer N."/>
            <person name="Luecker S."/>
            <person name="Lage O.M."/>
            <person name="Pohl T."/>
            <person name="Merkel B.J."/>
            <person name="Hornburger P."/>
            <person name="Mueller R.-W."/>
            <person name="Bruemmer F."/>
            <person name="Labrenz M."/>
            <person name="Spormann A.M."/>
            <person name="Op den Camp H."/>
            <person name="Overmann J."/>
            <person name="Amann R."/>
            <person name="Jetten M.S.M."/>
            <person name="Mascher T."/>
            <person name="Medema M.H."/>
            <person name="Devos D.P."/>
            <person name="Kaster A.-K."/>
            <person name="Ovreas L."/>
            <person name="Rohde M."/>
            <person name="Galperin M.Y."/>
            <person name="Jogler C."/>
        </authorList>
    </citation>
    <scope>NUCLEOTIDE SEQUENCE [LARGE SCALE GENOMIC DNA]</scope>
    <source>
        <strain evidence="10 11">Pla163</strain>
    </source>
</reference>
<dbReference type="GO" id="GO:0046872">
    <property type="term" value="F:metal ion binding"/>
    <property type="evidence" value="ECO:0007669"/>
    <property type="project" value="UniProtKB-KW"/>
</dbReference>
<organism evidence="10 11">
    <name type="scientific">Rohdeia mirabilis</name>
    <dbReference type="NCBI Taxonomy" id="2528008"/>
    <lineage>
        <taxon>Bacteria</taxon>
        <taxon>Pseudomonadati</taxon>
        <taxon>Planctomycetota</taxon>
        <taxon>Planctomycetia</taxon>
        <taxon>Planctomycetia incertae sedis</taxon>
        <taxon>Rohdeia</taxon>
    </lineage>
</organism>